<sequence>MRRFTTPFRAPLPPLLTSPGWKSMVLYSDIGLRSALSLRDRRIVLHEQ</sequence>
<gene>
    <name evidence="1" type="ORF">BRENAR_LOCUS4004</name>
</gene>
<dbReference type="EMBL" id="CAACVR010000040">
    <property type="protein sequence ID" value="VEU23273.1"/>
    <property type="molecule type" value="Genomic_DNA"/>
</dbReference>
<proteinExistence type="predicted"/>
<dbReference type="AlphaFoldDB" id="A0A448YQS0"/>
<accession>A0A448YQS0</accession>
<protein>
    <submittedName>
        <fullName evidence="1">DEKNAAC104401</fullName>
    </submittedName>
</protein>
<evidence type="ECO:0000313" key="1">
    <source>
        <dbReference type="EMBL" id="VEU23273.1"/>
    </source>
</evidence>
<dbReference type="InParanoid" id="A0A448YQS0"/>
<reference evidence="1 2" key="1">
    <citation type="submission" date="2018-12" db="EMBL/GenBank/DDBJ databases">
        <authorList>
            <person name="Tiukova I."/>
            <person name="Dainat J."/>
        </authorList>
    </citation>
    <scope>NUCLEOTIDE SEQUENCE [LARGE SCALE GENOMIC DNA]</scope>
</reference>
<dbReference type="Proteomes" id="UP000290900">
    <property type="component" value="Unassembled WGS sequence"/>
</dbReference>
<organism evidence="1 2">
    <name type="scientific">Brettanomyces naardenensis</name>
    <name type="common">Yeast</name>
    <dbReference type="NCBI Taxonomy" id="13370"/>
    <lineage>
        <taxon>Eukaryota</taxon>
        <taxon>Fungi</taxon>
        <taxon>Dikarya</taxon>
        <taxon>Ascomycota</taxon>
        <taxon>Saccharomycotina</taxon>
        <taxon>Pichiomycetes</taxon>
        <taxon>Pichiales</taxon>
        <taxon>Pichiaceae</taxon>
        <taxon>Brettanomyces</taxon>
    </lineage>
</organism>
<keyword evidence="2" id="KW-1185">Reference proteome</keyword>
<name>A0A448YQS0_BRENA</name>
<evidence type="ECO:0000313" key="2">
    <source>
        <dbReference type="Proteomes" id="UP000290900"/>
    </source>
</evidence>